<dbReference type="PANTHER" id="PTHR43566">
    <property type="entry name" value="CONSERVED PROTEIN"/>
    <property type="match status" value="1"/>
</dbReference>
<dbReference type="RefSeq" id="WP_101830280.1">
    <property type="nucleotide sequence ID" value="NZ_FZMO01000035.1"/>
</dbReference>
<dbReference type="EMBL" id="FZMO01000035">
    <property type="protein sequence ID" value="SNQ46214.1"/>
    <property type="molecule type" value="Genomic_DNA"/>
</dbReference>
<name>A0A2I2KKP5_9ACTN</name>
<dbReference type="SUPFAM" id="SSF52540">
    <property type="entry name" value="P-loop containing nucleoside triphosphate hydrolases"/>
    <property type="match status" value="1"/>
</dbReference>
<dbReference type="InterPro" id="IPR041682">
    <property type="entry name" value="AAA_14"/>
</dbReference>
<feature type="domain" description="AAA" evidence="1">
    <location>
        <begin position="20"/>
        <end position="132"/>
    </location>
</feature>
<keyword evidence="4" id="KW-1185">Reference proteome</keyword>
<dbReference type="Pfam" id="PF13635">
    <property type="entry name" value="DUF4143"/>
    <property type="match status" value="1"/>
</dbReference>
<reference evidence="3 4" key="1">
    <citation type="submission" date="2017-06" db="EMBL/GenBank/DDBJ databases">
        <authorList>
            <person name="Kim H.J."/>
            <person name="Triplett B.A."/>
        </authorList>
    </citation>
    <scope>NUCLEOTIDE SEQUENCE [LARGE SCALE GENOMIC DNA]</scope>
    <source>
        <strain evidence="3">FRACA_ARgP5</strain>
    </source>
</reference>
<dbReference type="OrthoDB" id="128089at2"/>
<dbReference type="Proteomes" id="UP000234331">
    <property type="component" value="Unassembled WGS sequence"/>
</dbReference>
<evidence type="ECO:0000259" key="1">
    <source>
        <dbReference type="Pfam" id="PF13173"/>
    </source>
</evidence>
<protein>
    <submittedName>
        <fullName evidence="3">Putative ATP/GTP binding protein</fullName>
    </submittedName>
</protein>
<dbReference type="AlphaFoldDB" id="A0A2I2KKP5"/>
<gene>
    <name evidence="3" type="ORF">FRACA_130038</name>
</gene>
<proteinExistence type="predicted"/>
<dbReference type="InterPro" id="IPR027417">
    <property type="entry name" value="P-loop_NTPase"/>
</dbReference>
<dbReference type="InterPro" id="IPR025420">
    <property type="entry name" value="DUF4143"/>
</dbReference>
<sequence length="416" mass="45436">MRAYVPRLLDTELADVIAAHPAVLVVGPRACGKTTTTRRLCRSILRLDVPAQAAVARADPDVVLRGLDEPVLIDEWQVVPEILGAVKRAVDDDPRPGRFVLTGSSQADVTASGWPATGRIVRLTMFPLVGRERHGDPTAPSLIDRILDDGADAFTDPYGDWDLTSYLTEALTSGWPEALQAPADRARDRWLVSYVDHLATREAPSLGIARDPLRLRRYLQVIAANTAGSPTHKLLYDAAGIGRDAALGYDDLLDTLMITQRVPAWAANRTARETRLPKRYLIDPGLLGPLLRIDQRRAMRDGDLLGRVIDTLVAAQLRAECALSVVGADLYHLRDAGGRHEIDLLIEARDGQVIAVEVKATAAPSRADARHLTWLRDQLGSRLALGLLVHTGPRVFRLTEDVLAVPLASLWSTRPG</sequence>
<accession>A0A2I2KKP5</accession>
<feature type="domain" description="DUF4143" evidence="2">
    <location>
        <begin position="201"/>
        <end position="360"/>
    </location>
</feature>
<dbReference type="Pfam" id="PF13173">
    <property type="entry name" value="AAA_14"/>
    <property type="match status" value="1"/>
</dbReference>
<dbReference type="PANTHER" id="PTHR43566:SF2">
    <property type="entry name" value="DUF4143 DOMAIN-CONTAINING PROTEIN"/>
    <property type="match status" value="1"/>
</dbReference>
<evidence type="ECO:0000313" key="4">
    <source>
        <dbReference type="Proteomes" id="UP000234331"/>
    </source>
</evidence>
<evidence type="ECO:0000313" key="3">
    <source>
        <dbReference type="EMBL" id="SNQ46214.1"/>
    </source>
</evidence>
<evidence type="ECO:0000259" key="2">
    <source>
        <dbReference type="Pfam" id="PF13635"/>
    </source>
</evidence>
<organism evidence="3 4">
    <name type="scientific">Frankia canadensis</name>
    <dbReference type="NCBI Taxonomy" id="1836972"/>
    <lineage>
        <taxon>Bacteria</taxon>
        <taxon>Bacillati</taxon>
        <taxon>Actinomycetota</taxon>
        <taxon>Actinomycetes</taxon>
        <taxon>Frankiales</taxon>
        <taxon>Frankiaceae</taxon>
        <taxon>Frankia</taxon>
    </lineage>
</organism>